<organism evidence="2">
    <name type="scientific">Salmonella enterica</name>
    <name type="common">Salmonella choleraesuis</name>
    <dbReference type="NCBI Taxonomy" id="28901"/>
    <lineage>
        <taxon>Bacteria</taxon>
        <taxon>Pseudomonadati</taxon>
        <taxon>Pseudomonadota</taxon>
        <taxon>Gammaproteobacteria</taxon>
        <taxon>Enterobacterales</taxon>
        <taxon>Enterobacteriaceae</taxon>
        <taxon>Salmonella</taxon>
    </lineage>
</organism>
<feature type="compositionally biased region" description="Basic residues" evidence="1">
    <location>
        <begin position="69"/>
        <end position="82"/>
    </location>
</feature>
<feature type="region of interest" description="Disordered" evidence="1">
    <location>
        <begin position="32"/>
        <end position="82"/>
    </location>
</feature>
<evidence type="ECO:0000313" key="2">
    <source>
        <dbReference type="EMBL" id="EDJ6280829.1"/>
    </source>
</evidence>
<dbReference type="InterPro" id="IPR006522">
    <property type="entry name" value="Phage_virion_morphogenesis"/>
</dbReference>
<proteinExistence type="predicted"/>
<dbReference type="EMBL" id="AAMOYZ010000001">
    <property type="protein sequence ID" value="EDJ6280829.1"/>
    <property type="molecule type" value="Genomic_DNA"/>
</dbReference>
<dbReference type="Pfam" id="PF05069">
    <property type="entry name" value="Phage_tail_S"/>
    <property type="match status" value="1"/>
</dbReference>
<reference evidence="2" key="1">
    <citation type="submission" date="2019-10" db="EMBL/GenBank/DDBJ databases">
        <authorList>
            <consortium name="PulseNet: The National Subtyping Network for Foodborne Disease Surveillance"/>
            <person name="Tarr C.L."/>
            <person name="Trees E."/>
            <person name="Katz L.S."/>
            <person name="Carleton-Romer H.A."/>
            <person name="Stroika S."/>
            <person name="Kucerova Z."/>
            <person name="Roache K.F."/>
            <person name="Sabol A.L."/>
            <person name="Besser J."/>
            <person name="Gerner-Smidt P."/>
        </authorList>
    </citation>
    <scope>NUCLEOTIDE SEQUENCE</scope>
    <source>
        <strain evidence="2">PNUSAS111814</strain>
    </source>
</reference>
<comment type="caution">
    <text evidence="2">The sequence shown here is derived from an EMBL/GenBank/DDBJ whole genome shotgun (WGS) entry which is preliminary data.</text>
</comment>
<dbReference type="NCBIfam" id="TIGR01635">
    <property type="entry name" value="tail_comp_S"/>
    <property type="match status" value="2"/>
</dbReference>
<protein>
    <submittedName>
        <fullName evidence="2">Phage virion morphogenesis protein</fullName>
    </submittedName>
</protein>
<evidence type="ECO:0000256" key="1">
    <source>
        <dbReference type="SAM" id="MobiDB-lite"/>
    </source>
</evidence>
<dbReference type="AlphaFoldDB" id="A0A640BQJ5"/>
<gene>
    <name evidence="2" type="ORF">GFF31_02655</name>
</gene>
<sequence>MSELTALQECLAGLIASLSPAARRQMAAEIAKKLRTSQQQRIKRQQAPDGTPYAARKRQQAPDGTPYAARKRQPVRSKKGRIKREMFARLRTNRFMKAKGSDSAAVVEFTGKVQRMARVHQYGLKDRPNRNSREVQYEARPLLGFTRDDEQMIEDVILSHLGK</sequence>
<accession>A0A640BQJ5</accession>
<name>A0A640BQJ5_SALER</name>